<dbReference type="InterPro" id="IPR023415">
    <property type="entry name" value="LDLR_class-A_CS"/>
</dbReference>
<keyword evidence="12" id="KW-1185">Reference proteome</keyword>
<dbReference type="CDD" id="cd00112">
    <property type="entry name" value="LDLa"/>
    <property type="match status" value="2"/>
</dbReference>
<keyword evidence="3" id="KW-0677">Repeat</keyword>
<dbReference type="PANTHER" id="PTHR24251">
    <property type="entry name" value="OVOCHYMASE-RELATED"/>
    <property type="match status" value="1"/>
</dbReference>
<feature type="disulfide bond" evidence="6">
    <location>
        <begin position="428"/>
        <end position="440"/>
    </location>
</feature>
<dbReference type="PROSITE" id="PS50038">
    <property type="entry name" value="FZ"/>
    <property type="match status" value="1"/>
</dbReference>
<dbReference type="PROSITE" id="PS50068">
    <property type="entry name" value="LDLRA_2"/>
    <property type="match status" value="2"/>
</dbReference>
<dbReference type="Pfam" id="PF00057">
    <property type="entry name" value="Ldl_recept_a"/>
    <property type="match status" value="1"/>
</dbReference>
<evidence type="ECO:0000256" key="3">
    <source>
        <dbReference type="ARBA" id="ARBA00022737"/>
    </source>
</evidence>
<dbReference type="STRING" id="9986.ENSOCUP00000049912"/>
<dbReference type="PROSITE" id="PS01180">
    <property type="entry name" value="CUB"/>
    <property type="match status" value="2"/>
</dbReference>
<dbReference type="CDD" id="cd07066">
    <property type="entry name" value="CRD_FZ"/>
    <property type="match status" value="1"/>
</dbReference>
<evidence type="ECO:0000313" key="12">
    <source>
        <dbReference type="Proteomes" id="UP000001811"/>
    </source>
</evidence>
<feature type="disulfide bond" evidence="6">
    <location>
        <begin position="267"/>
        <end position="279"/>
    </location>
</feature>
<keyword evidence="4" id="KW-0735">Signal-anchor</keyword>
<gene>
    <name evidence="11" type="primary">MFRP</name>
</gene>
<dbReference type="SMART" id="SM00042">
    <property type="entry name" value="CUB"/>
    <property type="match status" value="2"/>
</dbReference>
<dbReference type="FunFam" id="2.60.120.290:FF:000005">
    <property type="entry name" value="Procollagen C-endopeptidase enhancer 1"/>
    <property type="match status" value="1"/>
</dbReference>
<evidence type="ECO:0000256" key="2">
    <source>
        <dbReference type="ARBA" id="ARBA00022475"/>
    </source>
</evidence>
<dbReference type="SMART" id="SM00192">
    <property type="entry name" value="LDLa"/>
    <property type="match status" value="2"/>
</dbReference>
<keyword evidence="2" id="KW-1003">Cell membrane</keyword>
<dbReference type="Pfam" id="PF01392">
    <property type="entry name" value="Fz"/>
    <property type="match status" value="1"/>
</dbReference>
<reference evidence="11" key="2">
    <citation type="submission" date="2025-08" db="UniProtKB">
        <authorList>
            <consortium name="Ensembl"/>
        </authorList>
    </citation>
    <scope>IDENTIFICATION</scope>
    <source>
        <strain evidence="11">Thorbecke</strain>
    </source>
</reference>
<dbReference type="GeneTree" id="ENSGT00940000154525"/>
<dbReference type="InterPro" id="IPR036055">
    <property type="entry name" value="LDL_receptor-like_sf"/>
</dbReference>
<feature type="compositionally biased region" description="Low complexity" evidence="7">
    <location>
        <begin position="111"/>
        <end position="136"/>
    </location>
</feature>
<keyword evidence="5 6" id="KW-1015">Disulfide bond</keyword>
<dbReference type="InterPro" id="IPR002172">
    <property type="entry name" value="LDrepeatLR_classA_rpt"/>
</dbReference>
<name>A0A5F9DVC4_RABIT</name>
<keyword evidence="8" id="KW-1133">Transmembrane helix</keyword>
<dbReference type="InterPro" id="IPR035914">
    <property type="entry name" value="Sperma_CUB_dom_sf"/>
</dbReference>
<reference evidence="11 12" key="1">
    <citation type="journal article" date="2011" name="Nature">
        <title>A high-resolution map of human evolutionary constraint using 29 mammals.</title>
        <authorList>
            <person name="Lindblad-Toh K."/>
            <person name="Garber M."/>
            <person name="Zuk O."/>
            <person name="Lin M.F."/>
            <person name="Parker B.J."/>
            <person name="Washietl S."/>
            <person name="Kheradpour P."/>
            <person name="Ernst J."/>
            <person name="Jordan G."/>
            <person name="Mauceli E."/>
            <person name="Ward L.D."/>
            <person name="Lowe C.B."/>
            <person name="Holloway A.K."/>
            <person name="Clamp M."/>
            <person name="Gnerre S."/>
            <person name="Alfoldi J."/>
            <person name="Beal K."/>
            <person name="Chang J."/>
            <person name="Clawson H."/>
            <person name="Cuff J."/>
            <person name="Di Palma F."/>
            <person name="Fitzgerald S."/>
            <person name="Flicek P."/>
            <person name="Guttman M."/>
            <person name="Hubisz M.J."/>
            <person name="Jaffe D.B."/>
            <person name="Jungreis I."/>
            <person name="Kent W.J."/>
            <person name="Kostka D."/>
            <person name="Lara M."/>
            <person name="Martins A.L."/>
            <person name="Massingham T."/>
            <person name="Moltke I."/>
            <person name="Raney B.J."/>
            <person name="Rasmussen M.D."/>
            <person name="Robinson J."/>
            <person name="Stark A."/>
            <person name="Vilella A.J."/>
            <person name="Wen J."/>
            <person name="Xie X."/>
            <person name="Zody M.C."/>
            <person name="Baldwin J."/>
            <person name="Bloom T."/>
            <person name="Chin C.W."/>
            <person name="Heiman D."/>
            <person name="Nicol R."/>
            <person name="Nusbaum C."/>
            <person name="Young S."/>
            <person name="Wilkinson J."/>
            <person name="Worley K.C."/>
            <person name="Kovar C.L."/>
            <person name="Muzny D.M."/>
            <person name="Gibbs R.A."/>
            <person name="Cree A."/>
            <person name="Dihn H.H."/>
            <person name="Fowler G."/>
            <person name="Jhangiani S."/>
            <person name="Joshi V."/>
            <person name="Lee S."/>
            <person name="Lewis L.R."/>
            <person name="Nazareth L.V."/>
            <person name="Okwuonu G."/>
            <person name="Santibanez J."/>
            <person name="Warren W.C."/>
            <person name="Mardis E.R."/>
            <person name="Weinstock G.M."/>
            <person name="Wilson R.K."/>
            <person name="Delehaunty K."/>
            <person name="Dooling D."/>
            <person name="Fronik C."/>
            <person name="Fulton L."/>
            <person name="Fulton B."/>
            <person name="Graves T."/>
            <person name="Minx P."/>
            <person name="Sodergren E."/>
            <person name="Birney E."/>
            <person name="Margulies E.H."/>
            <person name="Herrero J."/>
            <person name="Green E.D."/>
            <person name="Haussler D."/>
            <person name="Siepel A."/>
            <person name="Goldman N."/>
            <person name="Pollard K.S."/>
            <person name="Pedersen J.S."/>
            <person name="Lander E.S."/>
            <person name="Kellis M."/>
        </authorList>
    </citation>
    <scope>NUCLEOTIDE SEQUENCE [LARGE SCALE GENOMIC DNA]</scope>
    <source>
        <strain evidence="12">Thorbecke</strain>
    </source>
</reference>
<dbReference type="InterPro" id="IPR000859">
    <property type="entry name" value="CUB_dom"/>
</dbReference>
<dbReference type="FunFam" id="1.10.2000.10:FF:000015">
    <property type="entry name" value="membrane frizzled-related protein"/>
    <property type="match status" value="1"/>
</dbReference>
<accession>A0A5F9DVC4</accession>
<keyword evidence="8" id="KW-0472">Membrane</keyword>
<evidence type="ECO:0000256" key="5">
    <source>
        <dbReference type="ARBA" id="ARBA00023157"/>
    </source>
</evidence>
<dbReference type="SUPFAM" id="SSF57424">
    <property type="entry name" value="LDL receptor-like module"/>
    <property type="match status" value="1"/>
</dbReference>
<dbReference type="PRINTS" id="PR00261">
    <property type="entry name" value="LDLRECEPTOR"/>
</dbReference>
<sequence>MKEHSEEVSLCVEATEQSKTEFCNPAFEPEAEPPCPAPAFQGEAPCSSPAPWHGRRPRGLQPDCRFSWLCVLLLAGLLLLLLGLLVAVILAQLQAAPPPGATYGPLPARGLTTTATATPSTVPTTTTASPAPGLPGRPQQAGVSPTPHPTCGGLLPGPRGFFSSPNYPDPYPPNAHCVWHIQVATDHTIQLKIEALSMESVASCLFDRLEISPEPEGPLLRVCGRVAPPTLNTNASRLRVAFVSDSSVEGSGFQAWYQAVVPGHGSCAHDEFSCDQLTCLLPDSVCDGFANCADGSDETNCSAKSSGCGGHLTGLQGAFSTPSYLQQYPHHQLCTWRISVPAGLGIELQFHNFSLEAQDECKVAYVEVYETSSSGALSLLGRFCGTEPPPRLLSSHRELAVFFRTDHGVSGGGFSATFQAFNATDNPCGRRKSSCLDGECKGLQWVCDMWRDCTGGSGDNCSSPLAPPPVVLKDMGIWESRDGASRTLHLDTRSPSAEFKGEELACEPVQVEMCVGLSYNTTAFPNIWVGMATQQEVVEVLRGYKSLTSLPCYQSFRRLLCGLLVPRCTPLGSVLPPCRSVCQEAERQCQSGLALLGTPWPFNCNRLPEAAGLEACAQP</sequence>
<dbReference type="PROSITE" id="PS01209">
    <property type="entry name" value="LDLRA_1"/>
    <property type="match status" value="1"/>
</dbReference>
<feature type="disulfide bond" evidence="6">
    <location>
        <begin position="435"/>
        <end position="453"/>
    </location>
</feature>
<reference evidence="11" key="3">
    <citation type="submission" date="2025-09" db="UniProtKB">
        <authorList>
            <consortium name="Ensembl"/>
        </authorList>
    </citation>
    <scope>IDENTIFICATION</scope>
    <source>
        <strain evidence="11">Thorbecke</strain>
    </source>
</reference>
<dbReference type="GO" id="GO:0005886">
    <property type="term" value="C:plasma membrane"/>
    <property type="evidence" value="ECO:0007669"/>
    <property type="project" value="UniProtKB-SubCell"/>
</dbReference>
<evidence type="ECO:0000313" key="11">
    <source>
        <dbReference type="Ensembl" id="ENSOCUP00000049912.1"/>
    </source>
</evidence>
<evidence type="ECO:0000256" key="4">
    <source>
        <dbReference type="ARBA" id="ARBA00022968"/>
    </source>
</evidence>
<keyword evidence="8" id="KW-0812">Transmembrane</keyword>
<dbReference type="Gene3D" id="1.10.2000.10">
    <property type="entry name" value="Frizzled cysteine-rich domain"/>
    <property type="match status" value="1"/>
</dbReference>
<dbReference type="InterPro" id="IPR020067">
    <property type="entry name" value="Frizzled_dom"/>
</dbReference>
<feature type="region of interest" description="Disordered" evidence="7">
    <location>
        <begin position="111"/>
        <end position="147"/>
    </location>
</feature>
<dbReference type="Gene3D" id="2.60.120.290">
    <property type="entry name" value="Spermadhesin, CUB domain"/>
    <property type="match status" value="2"/>
</dbReference>
<dbReference type="FunCoup" id="A0A5F9DVC4">
    <property type="interactions" value="1"/>
</dbReference>
<evidence type="ECO:0000259" key="10">
    <source>
        <dbReference type="PROSITE" id="PS50038"/>
    </source>
</evidence>
<comment type="caution">
    <text evidence="6">Lacks conserved residue(s) required for the propagation of feature annotation.</text>
</comment>
<dbReference type="GO" id="GO:0042462">
    <property type="term" value="P:eye photoreceptor cell development"/>
    <property type="evidence" value="ECO:0007669"/>
    <property type="project" value="Ensembl"/>
</dbReference>
<evidence type="ECO:0000259" key="9">
    <source>
        <dbReference type="PROSITE" id="PS01180"/>
    </source>
</evidence>
<evidence type="ECO:0000256" key="8">
    <source>
        <dbReference type="SAM" id="Phobius"/>
    </source>
</evidence>
<feature type="domain" description="CUB" evidence="9">
    <location>
        <begin position="308"/>
        <end position="421"/>
    </location>
</feature>
<dbReference type="InParanoid" id="A0A5F9DVC4"/>
<dbReference type="GO" id="GO:0007601">
    <property type="term" value="P:visual perception"/>
    <property type="evidence" value="ECO:0007669"/>
    <property type="project" value="Ensembl"/>
</dbReference>
<dbReference type="Ensembl" id="ENSOCUT00000059050.1">
    <property type="protein sequence ID" value="ENSOCUP00000049912.1"/>
    <property type="gene ID" value="ENSOCUG00000027014.2"/>
</dbReference>
<dbReference type="AlphaFoldDB" id="A0A5F9DVC4"/>
<dbReference type="SUPFAM" id="SSF49854">
    <property type="entry name" value="Spermadhesin, CUB domain"/>
    <property type="match status" value="2"/>
</dbReference>
<evidence type="ECO:0000256" key="6">
    <source>
        <dbReference type="PROSITE-ProRule" id="PRU00124"/>
    </source>
</evidence>
<comment type="subcellular location">
    <subcellularLocation>
        <location evidence="1">Cell membrane</location>
        <topology evidence="1">Single-pass type II membrane protein</topology>
    </subcellularLocation>
</comment>
<protein>
    <submittedName>
        <fullName evidence="11">Membrane frizzled-related protein</fullName>
    </submittedName>
</protein>
<dbReference type="SUPFAM" id="SSF63501">
    <property type="entry name" value="Frizzled cysteine-rich domain"/>
    <property type="match status" value="1"/>
</dbReference>
<evidence type="ECO:0000256" key="7">
    <source>
        <dbReference type="SAM" id="MobiDB-lite"/>
    </source>
</evidence>
<dbReference type="Gene3D" id="4.10.400.10">
    <property type="entry name" value="Low-density Lipoprotein Receptor"/>
    <property type="match status" value="1"/>
</dbReference>
<dbReference type="Pfam" id="PF00431">
    <property type="entry name" value="CUB"/>
    <property type="match status" value="2"/>
</dbReference>
<dbReference type="Bgee" id="ENSOCUG00000027014">
    <property type="expression patterns" value="Expressed in testis and 5 other cell types or tissues"/>
</dbReference>
<dbReference type="Proteomes" id="UP000001811">
    <property type="component" value="Unplaced"/>
</dbReference>
<dbReference type="CDD" id="cd00041">
    <property type="entry name" value="CUB"/>
    <property type="match status" value="2"/>
</dbReference>
<feature type="disulfide bond" evidence="6">
    <location>
        <begin position="286"/>
        <end position="301"/>
    </location>
</feature>
<feature type="domain" description="CUB" evidence="9">
    <location>
        <begin position="151"/>
        <end position="260"/>
    </location>
</feature>
<feature type="disulfide bond" evidence="6">
    <location>
        <begin position="274"/>
        <end position="292"/>
    </location>
</feature>
<organism evidence="11 12">
    <name type="scientific">Oryctolagus cuniculus</name>
    <name type="common">Rabbit</name>
    <dbReference type="NCBI Taxonomy" id="9986"/>
    <lineage>
        <taxon>Eukaryota</taxon>
        <taxon>Metazoa</taxon>
        <taxon>Chordata</taxon>
        <taxon>Craniata</taxon>
        <taxon>Vertebrata</taxon>
        <taxon>Euteleostomi</taxon>
        <taxon>Mammalia</taxon>
        <taxon>Eutheria</taxon>
        <taxon>Euarchontoglires</taxon>
        <taxon>Glires</taxon>
        <taxon>Lagomorpha</taxon>
        <taxon>Leporidae</taxon>
        <taxon>Oryctolagus</taxon>
    </lineage>
</organism>
<dbReference type="GO" id="GO:0060041">
    <property type="term" value="P:retina development in camera-type eye"/>
    <property type="evidence" value="ECO:0007669"/>
    <property type="project" value="Ensembl"/>
</dbReference>
<dbReference type="SMART" id="SM00063">
    <property type="entry name" value="FRI"/>
    <property type="match status" value="1"/>
</dbReference>
<dbReference type="FunFam" id="2.60.120.290:FF:000013">
    <property type="entry name" value="Membrane frizzled-related protein"/>
    <property type="match status" value="1"/>
</dbReference>
<dbReference type="InterPro" id="IPR036790">
    <property type="entry name" value="Frizzled_dom_sf"/>
</dbReference>
<dbReference type="SMR" id="A0A5F9DVC4"/>
<feature type="transmembrane region" description="Helical" evidence="8">
    <location>
        <begin position="66"/>
        <end position="91"/>
    </location>
</feature>
<proteinExistence type="predicted"/>
<evidence type="ECO:0000256" key="1">
    <source>
        <dbReference type="ARBA" id="ARBA00004401"/>
    </source>
</evidence>
<feature type="domain" description="FZ" evidence="10">
    <location>
        <begin position="501"/>
        <end position="619"/>
    </location>
</feature>